<evidence type="ECO:0000313" key="2">
    <source>
        <dbReference type="Proteomes" id="UP000233837"/>
    </source>
</evidence>
<dbReference type="EMBL" id="KZ501937">
    <property type="protein sequence ID" value="PKU86584.1"/>
    <property type="molecule type" value="Genomic_DNA"/>
</dbReference>
<evidence type="ECO:0000313" key="1">
    <source>
        <dbReference type="EMBL" id="PKU86584.1"/>
    </source>
</evidence>
<organism evidence="1 2">
    <name type="scientific">Dendrobium catenatum</name>
    <dbReference type="NCBI Taxonomy" id="906689"/>
    <lineage>
        <taxon>Eukaryota</taxon>
        <taxon>Viridiplantae</taxon>
        <taxon>Streptophyta</taxon>
        <taxon>Embryophyta</taxon>
        <taxon>Tracheophyta</taxon>
        <taxon>Spermatophyta</taxon>
        <taxon>Magnoliopsida</taxon>
        <taxon>Liliopsida</taxon>
        <taxon>Asparagales</taxon>
        <taxon>Orchidaceae</taxon>
        <taxon>Epidendroideae</taxon>
        <taxon>Malaxideae</taxon>
        <taxon>Dendrobiinae</taxon>
        <taxon>Dendrobium</taxon>
    </lineage>
</organism>
<sequence length="69" mass="8013">MNGFIGRMVFGFRRGQMYRLQSIEGGLVAFYRGWGESEELRSNSACRAMSVMRQRLRWVGRRAPRGRAV</sequence>
<name>A0A2I0XFA8_9ASPA</name>
<protein>
    <submittedName>
        <fullName evidence="1">Uncharacterized protein</fullName>
    </submittedName>
</protein>
<dbReference type="AlphaFoldDB" id="A0A2I0XFA8"/>
<proteinExistence type="predicted"/>
<gene>
    <name evidence="1" type="ORF">MA16_Dca023790</name>
</gene>
<reference evidence="1 2" key="1">
    <citation type="journal article" date="2016" name="Sci. Rep.">
        <title>The Dendrobium catenatum Lindl. genome sequence provides insights into polysaccharide synthase, floral development and adaptive evolution.</title>
        <authorList>
            <person name="Zhang G.Q."/>
            <person name="Xu Q."/>
            <person name="Bian C."/>
            <person name="Tsai W.C."/>
            <person name="Yeh C.M."/>
            <person name="Liu K.W."/>
            <person name="Yoshida K."/>
            <person name="Zhang L.S."/>
            <person name="Chang S.B."/>
            <person name="Chen F."/>
            <person name="Shi Y."/>
            <person name="Su Y.Y."/>
            <person name="Zhang Y.Q."/>
            <person name="Chen L.J."/>
            <person name="Yin Y."/>
            <person name="Lin M."/>
            <person name="Huang H."/>
            <person name="Deng H."/>
            <person name="Wang Z.W."/>
            <person name="Zhu S.L."/>
            <person name="Zhao X."/>
            <person name="Deng C."/>
            <person name="Niu S.C."/>
            <person name="Huang J."/>
            <person name="Wang M."/>
            <person name="Liu G.H."/>
            <person name="Yang H.J."/>
            <person name="Xiao X.J."/>
            <person name="Hsiao Y.Y."/>
            <person name="Wu W.L."/>
            <person name="Chen Y.Y."/>
            <person name="Mitsuda N."/>
            <person name="Ohme-Takagi M."/>
            <person name="Luo Y.B."/>
            <person name="Van de Peer Y."/>
            <person name="Liu Z.J."/>
        </authorList>
    </citation>
    <scope>NUCLEOTIDE SEQUENCE [LARGE SCALE GENOMIC DNA]</scope>
    <source>
        <tissue evidence="1">The whole plant</tissue>
    </source>
</reference>
<dbReference type="Proteomes" id="UP000233837">
    <property type="component" value="Unassembled WGS sequence"/>
</dbReference>
<accession>A0A2I0XFA8</accession>
<keyword evidence="2" id="KW-1185">Reference proteome</keyword>
<reference evidence="1 2" key="2">
    <citation type="journal article" date="2017" name="Nature">
        <title>The Apostasia genome and the evolution of orchids.</title>
        <authorList>
            <person name="Zhang G.Q."/>
            <person name="Liu K.W."/>
            <person name="Li Z."/>
            <person name="Lohaus R."/>
            <person name="Hsiao Y.Y."/>
            <person name="Niu S.C."/>
            <person name="Wang J.Y."/>
            <person name="Lin Y.C."/>
            <person name="Xu Q."/>
            <person name="Chen L.J."/>
            <person name="Yoshida K."/>
            <person name="Fujiwara S."/>
            <person name="Wang Z.W."/>
            <person name="Zhang Y.Q."/>
            <person name="Mitsuda N."/>
            <person name="Wang M."/>
            <person name="Liu G.H."/>
            <person name="Pecoraro L."/>
            <person name="Huang H.X."/>
            <person name="Xiao X.J."/>
            <person name="Lin M."/>
            <person name="Wu X.Y."/>
            <person name="Wu W.L."/>
            <person name="Chen Y.Y."/>
            <person name="Chang S.B."/>
            <person name="Sakamoto S."/>
            <person name="Ohme-Takagi M."/>
            <person name="Yagi M."/>
            <person name="Zeng S.J."/>
            <person name="Shen C.Y."/>
            <person name="Yeh C.M."/>
            <person name="Luo Y.B."/>
            <person name="Tsai W.C."/>
            <person name="Van de Peer Y."/>
            <person name="Liu Z.J."/>
        </authorList>
    </citation>
    <scope>NUCLEOTIDE SEQUENCE [LARGE SCALE GENOMIC DNA]</scope>
    <source>
        <tissue evidence="1">The whole plant</tissue>
    </source>
</reference>